<evidence type="ECO:0000259" key="3">
    <source>
        <dbReference type="SMART" id="SM00093"/>
    </source>
</evidence>
<dbReference type="Gene3D" id="3.30.497.10">
    <property type="entry name" value="Antithrombin, subunit I, domain 2"/>
    <property type="match status" value="1"/>
</dbReference>
<dbReference type="PROSITE" id="PS00284">
    <property type="entry name" value="SERPIN"/>
    <property type="match status" value="1"/>
</dbReference>
<dbReference type="SMART" id="SM00093">
    <property type="entry name" value="SERPIN"/>
    <property type="match status" value="1"/>
</dbReference>
<feature type="signal peptide" evidence="2">
    <location>
        <begin position="1"/>
        <end position="16"/>
    </location>
</feature>
<comment type="similarity">
    <text evidence="1">Belongs to the serpin family.</text>
</comment>
<evidence type="ECO:0000256" key="2">
    <source>
        <dbReference type="SAM" id="SignalP"/>
    </source>
</evidence>
<feature type="domain" description="Serpin" evidence="3">
    <location>
        <begin position="200"/>
        <end position="547"/>
    </location>
</feature>
<protein>
    <submittedName>
        <fullName evidence="4">Serpin family G member 1</fullName>
    </submittedName>
</protein>
<dbReference type="InterPro" id="IPR042178">
    <property type="entry name" value="Serpin_sf_1"/>
</dbReference>
<dbReference type="InterPro" id="IPR042185">
    <property type="entry name" value="Serpin_sf_2"/>
</dbReference>
<keyword evidence="2" id="KW-0732">Signal</keyword>
<evidence type="ECO:0000313" key="4">
    <source>
        <dbReference type="Ensembl" id="ENSVKKP00000021898.1"/>
    </source>
</evidence>
<dbReference type="InterPro" id="IPR023796">
    <property type="entry name" value="Serpin_dom"/>
</dbReference>
<reference evidence="4" key="1">
    <citation type="submission" date="2025-08" db="UniProtKB">
        <authorList>
            <consortium name="Ensembl"/>
        </authorList>
    </citation>
    <scope>IDENTIFICATION</scope>
</reference>
<dbReference type="GO" id="GO:0005615">
    <property type="term" value="C:extracellular space"/>
    <property type="evidence" value="ECO:0007669"/>
    <property type="project" value="InterPro"/>
</dbReference>
<dbReference type="Ensembl" id="ENSVKKT00000022444.1">
    <property type="protein sequence ID" value="ENSVKKP00000021898.1"/>
    <property type="gene ID" value="ENSVKKG00000014623.1"/>
</dbReference>
<dbReference type="Proteomes" id="UP000694545">
    <property type="component" value="Unplaced"/>
</dbReference>
<keyword evidence="5" id="KW-1185">Reference proteome</keyword>
<dbReference type="AlphaFoldDB" id="A0A8D2LG67"/>
<dbReference type="InterPro" id="IPR000215">
    <property type="entry name" value="Serpin_fam"/>
</dbReference>
<dbReference type="PANTHER" id="PTHR11461">
    <property type="entry name" value="SERINE PROTEASE INHIBITOR, SERPIN"/>
    <property type="match status" value="1"/>
</dbReference>
<dbReference type="PANTHER" id="PTHR11461:SF159">
    <property type="entry name" value="PLASMA PROTEASE C1 INHIBITOR"/>
    <property type="match status" value="1"/>
</dbReference>
<sequence>MKIWLILLYLVTTVIADLSQEVEDGRITDAVTTPLPQDVVGTDEPKKGNGLFWNVIQTVKHLFIKETSANNDKEISERIKTAQEDDQREEIHEEGVATTNLNRTSYGIEGEEEDGGTTTACKQTDDFGAPVQECQNATALSPVALTTAEPATTHTIAVTTTDSNCLSQNCQSHSNLWAACTDPTPKDEAELYNSLTEFAIEAYKTAIQHEKNDSNFIFSPMSISIMLSNLLLGACGETKQRLENLLFYPENFACVHKALKSVSKSETLLSANAIFYQPELSLGNDFLNQSEMFYKTKMFPLTKNSHQDLTEINAWVSKNTNHKIKKLLNDLDPNDQMVLLNAVYFRSKWKTVFKVKNTKPEEFYRPGFPPIKVPMMTSKKYPVASFFDNNLQAKVARFQLHRNMSLVIVVPRSLSQHLSEVEERLNTNVIQSVLSKLEYVPFKPTIVTIPKFKVESSQDITTLVQDMDYGIFFETNLCGISQDEELQVSTAYHRAMMEISEEGVEAAATTAVSVARTANFLEVQQPFLFILLKDMKNIVFMGRINNPVS</sequence>
<organism evidence="4 5">
    <name type="scientific">Varanus komodoensis</name>
    <name type="common">Komodo dragon</name>
    <dbReference type="NCBI Taxonomy" id="61221"/>
    <lineage>
        <taxon>Eukaryota</taxon>
        <taxon>Metazoa</taxon>
        <taxon>Chordata</taxon>
        <taxon>Craniata</taxon>
        <taxon>Vertebrata</taxon>
        <taxon>Euteleostomi</taxon>
        <taxon>Lepidosauria</taxon>
        <taxon>Squamata</taxon>
        <taxon>Bifurcata</taxon>
        <taxon>Unidentata</taxon>
        <taxon>Episquamata</taxon>
        <taxon>Toxicofera</taxon>
        <taxon>Anguimorpha</taxon>
        <taxon>Paleoanguimorpha</taxon>
        <taxon>Varanoidea</taxon>
        <taxon>Varanidae</taxon>
        <taxon>Varanus</taxon>
    </lineage>
</organism>
<dbReference type="GO" id="GO:0004867">
    <property type="term" value="F:serine-type endopeptidase inhibitor activity"/>
    <property type="evidence" value="ECO:0007669"/>
    <property type="project" value="InterPro"/>
</dbReference>
<evidence type="ECO:0000313" key="5">
    <source>
        <dbReference type="Proteomes" id="UP000694545"/>
    </source>
</evidence>
<feature type="chain" id="PRO_5034959930" evidence="2">
    <location>
        <begin position="17"/>
        <end position="549"/>
    </location>
</feature>
<name>A0A8D2LG67_VARKO</name>
<dbReference type="InterPro" id="IPR023795">
    <property type="entry name" value="Serpin_CS"/>
</dbReference>
<dbReference type="InterPro" id="IPR036186">
    <property type="entry name" value="Serpin_sf"/>
</dbReference>
<dbReference type="Pfam" id="PF00079">
    <property type="entry name" value="Serpin"/>
    <property type="match status" value="1"/>
</dbReference>
<gene>
    <name evidence="4" type="primary">SERPING1</name>
</gene>
<dbReference type="Gene3D" id="2.30.39.10">
    <property type="entry name" value="Alpha-1-antitrypsin, domain 1"/>
    <property type="match status" value="1"/>
</dbReference>
<reference evidence="4" key="2">
    <citation type="submission" date="2025-09" db="UniProtKB">
        <authorList>
            <consortium name="Ensembl"/>
        </authorList>
    </citation>
    <scope>IDENTIFICATION</scope>
</reference>
<accession>A0A8D2LG67</accession>
<proteinExistence type="inferred from homology"/>
<dbReference type="SUPFAM" id="SSF56574">
    <property type="entry name" value="Serpins"/>
    <property type="match status" value="1"/>
</dbReference>
<evidence type="ECO:0000256" key="1">
    <source>
        <dbReference type="RuleBase" id="RU000411"/>
    </source>
</evidence>